<dbReference type="OMA" id="WLVNENT"/>
<protein>
    <submittedName>
        <fullName evidence="2">Uncharacterized protein</fullName>
    </submittedName>
</protein>
<keyword evidence="1" id="KW-0175">Coiled coil</keyword>
<name>A2XQ70_ORYSI</name>
<sequence>MVLEVFEWAKTSFYLFQIESIPVHVRSIIPSLFSDADRYSWEDGPYELERKNSRLESRVRWLVNENTELSNEKSYLESRVRRLVNENTELSNEKRRAANVSSTLEYRVRELEHQNTKLSAVLVKQREDTRKAGLLFMNAADTYQHVADRQIRTKEEELANTRKTGLLLMNAADAYQEVAKKQIKAMVEDLKDARKAVLVVMDAADTYQQVAEKQIKDKVEELRVLGVHKAEMDARAASLESELEAALAKNQELEAYYSKVLIENDRLWSRMELVEAKETSTNAFDSDEAEIMKELEDHKMKVEENHSSKDLRKGENDKIQLEVLTAEQKNSMFEAGVERLKMELDVLVEAKKGKIQKQSGDLKGGSEGFSLRGEVKEIQAAMDFVKRDNDKLWLEASEAGVERLKENI</sequence>
<dbReference type="Proteomes" id="UP000007015">
    <property type="component" value="Chromosome 4"/>
</dbReference>
<evidence type="ECO:0000313" key="2">
    <source>
        <dbReference type="EMBL" id="EAY92980.1"/>
    </source>
</evidence>
<keyword evidence="3" id="KW-1185">Reference proteome</keyword>
<reference evidence="2 3" key="1">
    <citation type="journal article" date="2005" name="PLoS Biol.">
        <title>The genomes of Oryza sativa: a history of duplications.</title>
        <authorList>
            <person name="Yu J."/>
            <person name="Wang J."/>
            <person name="Lin W."/>
            <person name="Li S."/>
            <person name="Li H."/>
            <person name="Zhou J."/>
            <person name="Ni P."/>
            <person name="Dong W."/>
            <person name="Hu S."/>
            <person name="Zeng C."/>
            <person name="Zhang J."/>
            <person name="Zhang Y."/>
            <person name="Li R."/>
            <person name="Xu Z."/>
            <person name="Li S."/>
            <person name="Li X."/>
            <person name="Zheng H."/>
            <person name="Cong L."/>
            <person name="Lin L."/>
            <person name="Yin J."/>
            <person name="Geng J."/>
            <person name="Li G."/>
            <person name="Shi J."/>
            <person name="Liu J."/>
            <person name="Lv H."/>
            <person name="Li J."/>
            <person name="Wang J."/>
            <person name="Deng Y."/>
            <person name="Ran L."/>
            <person name="Shi X."/>
            <person name="Wang X."/>
            <person name="Wu Q."/>
            <person name="Li C."/>
            <person name="Ren X."/>
            <person name="Wang J."/>
            <person name="Wang X."/>
            <person name="Li D."/>
            <person name="Liu D."/>
            <person name="Zhang X."/>
            <person name="Ji Z."/>
            <person name="Zhao W."/>
            <person name="Sun Y."/>
            <person name="Zhang Z."/>
            <person name="Bao J."/>
            <person name="Han Y."/>
            <person name="Dong L."/>
            <person name="Ji J."/>
            <person name="Chen P."/>
            <person name="Wu S."/>
            <person name="Liu J."/>
            <person name="Xiao Y."/>
            <person name="Bu D."/>
            <person name="Tan J."/>
            <person name="Yang L."/>
            <person name="Ye C."/>
            <person name="Zhang J."/>
            <person name="Xu J."/>
            <person name="Zhou Y."/>
            <person name="Yu Y."/>
            <person name="Zhang B."/>
            <person name="Zhuang S."/>
            <person name="Wei H."/>
            <person name="Liu B."/>
            <person name="Lei M."/>
            <person name="Yu H."/>
            <person name="Li Y."/>
            <person name="Xu H."/>
            <person name="Wei S."/>
            <person name="He X."/>
            <person name="Fang L."/>
            <person name="Zhang Z."/>
            <person name="Zhang Y."/>
            <person name="Huang X."/>
            <person name="Su Z."/>
            <person name="Tong W."/>
            <person name="Li J."/>
            <person name="Tong Z."/>
            <person name="Li S."/>
            <person name="Ye J."/>
            <person name="Wang L."/>
            <person name="Fang L."/>
            <person name="Lei T."/>
            <person name="Chen C."/>
            <person name="Chen H."/>
            <person name="Xu Z."/>
            <person name="Li H."/>
            <person name="Huang H."/>
            <person name="Zhang F."/>
            <person name="Xu H."/>
            <person name="Li N."/>
            <person name="Zhao C."/>
            <person name="Li S."/>
            <person name="Dong L."/>
            <person name="Huang Y."/>
            <person name="Li L."/>
            <person name="Xi Y."/>
            <person name="Qi Q."/>
            <person name="Li W."/>
            <person name="Zhang B."/>
            <person name="Hu W."/>
            <person name="Zhang Y."/>
            <person name="Tian X."/>
            <person name="Jiao Y."/>
            <person name="Liang X."/>
            <person name="Jin J."/>
            <person name="Gao L."/>
            <person name="Zheng W."/>
            <person name="Hao B."/>
            <person name="Liu S."/>
            <person name="Wang W."/>
            <person name="Yuan L."/>
            <person name="Cao M."/>
            <person name="McDermott J."/>
            <person name="Samudrala R."/>
            <person name="Wang J."/>
            <person name="Wong G.K."/>
            <person name="Yang H."/>
        </authorList>
    </citation>
    <scope>NUCLEOTIDE SEQUENCE [LARGE SCALE GENOMIC DNA]</scope>
    <source>
        <strain evidence="3">cv. 93-11</strain>
    </source>
</reference>
<proteinExistence type="predicted"/>
<organism evidence="2 3">
    <name type="scientific">Oryza sativa subsp. indica</name>
    <name type="common">Rice</name>
    <dbReference type="NCBI Taxonomy" id="39946"/>
    <lineage>
        <taxon>Eukaryota</taxon>
        <taxon>Viridiplantae</taxon>
        <taxon>Streptophyta</taxon>
        <taxon>Embryophyta</taxon>
        <taxon>Tracheophyta</taxon>
        <taxon>Spermatophyta</taxon>
        <taxon>Magnoliopsida</taxon>
        <taxon>Liliopsida</taxon>
        <taxon>Poales</taxon>
        <taxon>Poaceae</taxon>
        <taxon>BOP clade</taxon>
        <taxon>Oryzoideae</taxon>
        <taxon>Oryzeae</taxon>
        <taxon>Oryzinae</taxon>
        <taxon>Oryza</taxon>
        <taxon>Oryza sativa</taxon>
    </lineage>
</organism>
<dbReference type="AlphaFoldDB" id="A2XQ70"/>
<dbReference type="Gramene" id="BGIOSGA015631-TA">
    <property type="protein sequence ID" value="BGIOSGA015631-PA"/>
    <property type="gene ID" value="BGIOSGA015631"/>
</dbReference>
<feature type="coiled-coil region" evidence="1">
    <location>
        <begin position="52"/>
        <end position="128"/>
    </location>
</feature>
<accession>A2XQ70</accession>
<evidence type="ECO:0000313" key="3">
    <source>
        <dbReference type="Proteomes" id="UP000007015"/>
    </source>
</evidence>
<feature type="coiled-coil region" evidence="1">
    <location>
        <begin position="229"/>
        <end position="256"/>
    </location>
</feature>
<dbReference type="HOGENOM" id="CLU_059306_0_0_1"/>
<gene>
    <name evidence="2" type="ORF">OsI_14777</name>
</gene>
<evidence type="ECO:0000256" key="1">
    <source>
        <dbReference type="SAM" id="Coils"/>
    </source>
</evidence>
<dbReference type="EMBL" id="CM000129">
    <property type="protein sequence ID" value="EAY92980.1"/>
    <property type="molecule type" value="Genomic_DNA"/>
</dbReference>